<evidence type="ECO:0008006" key="3">
    <source>
        <dbReference type="Google" id="ProtNLM"/>
    </source>
</evidence>
<dbReference type="Pfam" id="PF03237">
    <property type="entry name" value="Terminase_6N"/>
    <property type="match status" value="1"/>
</dbReference>
<dbReference type="Gene3D" id="3.30.420.240">
    <property type="match status" value="1"/>
</dbReference>
<reference evidence="2" key="1">
    <citation type="journal article" date="2019" name="Int. J. Syst. Evol. Microbiol.">
        <title>The Global Catalogue of Microorganisms (GCM) 10K type strain sequencing project: providing services to taxonomists for standard genome sequencing and annotation.</title>
        <authorList>
            <consortium name="The Broad Institute Genomics Platform"/>
            <consortium name="The Broad Institute Genome Sequencing Center for Infectious Disease"/>
            <person name="Wu L."/>
            <person name="Ma J."/>
        </authorList>
    </citation>
    <scope>NUCLEOTIDE SEQUENCE [LARGE SCALE GENOMIC DNA]</scope>
    <source>
        <strain evidence="2">JCM 18283</strain>
    </source>
</reference>
<organism evidence="1 2">
    <name type="scientific">Mucilaginibacter defluvii</name>
    <dbReference type="NCBI Taxonomy" id="1196019"/>
    <lineage>
        <taxon>Bacteria</taxon>
        <taxon>Pseudomonadati</taxon>
        <taxon>Bacteroidota</taxon>
        <taxon>Sphingobacteriia</taxon>
        <taxon>Sphingobacteriales</taxon>
        <taxon>Sphingobacteriaceae</taxon>
        <taxon>Mucilaginibacter</taxon>
    </lineage>
</organism>
<name>A0ABP9FKS6_9SPHI</name>
<accession>A0ABP9FKS6</accession>
<sequence>MLNKKHIAYVTPTYQLSKIFFQEIIKVIPVQLIQSANKTDLIITLKTGGSLSFLTGERLDSFRGRKFHTVIIDEAAYISDIESAWLNSIRPCLTDYAGDALFISTPRGKNYFYSLYLKGLDESNTEWESFHYSTYDNPYISKSEIESAKASLPDSAYQQEYLAIANANSNSVVASHFIEANTITTLSKKKPVVYGIDIAKYHDYTCITGLDSDGAMCYFERFQRDNEYTKQRIKALPSSILKVIDSTHGSVGDGIFESLQSEGVPNILGFEFTSATKPKLITELILDIEKGNLKFNEITANELSIFEYSYTSTGYIKYGNAPGGFDDCVIALALANRYKKQIPINFLAGFSFG</sequence>
<dbReference type="Proteomes" id="UP001501436">
    <property type="component" value="Unassembled WGS sequence"/>
</dbReference>
<gene>
    <name evidence="1" type="ORF">GCM10023313_07270</name>
</gene>
<proteinExistence type="predicted"/>
<keyword evidence="2" id="KW-1185">Reference proteome</keyword>
<protein>
    <recommendedName>
        <fullName evidence="3">Terminase family protein</fullName>
    </recommendedName>
</protein>
<dbReference type="EMBL" id="BAABJI010000001">
    <property type="protein sequence ID" value="GAA4907057.1"/>
    <property type="molecule type" value="Genomic_DNA"/>
</dbReference>
<evidence type="ECO:0000313" key="2">
    <source>
        <dbReference type="Proteomes" id="UP001501436"/>
    </source>
</evidence>
<comment type="caution">
    <text evidence="1">The sequence shown here is derived from an EMBL/GenBank/DDBJ whole genome shotgun (WGS) entry which is preliminary data.</text>
</comment>
<dbReference type="Gene3D" id="3.40.50.300">
    <property type="entry name" value="P-loop containing nucleotide triphosphate hydrolases"/>
    <property type="match status" value="1"/>
</dbReference>
<evidence type="ECO:0000313" key="1">
    <source>
        <dbReference type="EMBL" id="GAA4907057.1"/>
    </source>
</evidence>
<dbReference type="InterPro" id="IPR027417">
    <property type="entry name" value="P-loop_NTPase"/>
</dbReference>